<dbReference type="GO" id="GO:0032259">
    <property type="term" value="P:methylation"/>
    <property type="evidence" value="ECO:0007669"/>
    <property type="project" value="UniProtKB-KW"/>
</dbReference>
<sequence>MPSTDADAAGVTQYDAIGEAYEKFKELPLARYPERYTFFREIGDVRGKSVLDLGCGTGYYSRILKQNGARQVAGVDVSPVMIDVARRREATEPLGIEYYVADVRELEQLGKFDLVISAHLLCYVDESGLRDISLKIAENLADRGEFVYVGMNPSFAYDRPGGTKYGFTVVPVEPVAGGATMHVTAWTDPPTKIDAYHLGQASYEYALSEAGFRRIDWIPLDVPPAAVERYGPEFWAELFDNPVLTALRASR</sequence>
<accession>A0ABV6QXM0</accession>
<dbReference type="SUPFAM" id="SSF53335">
    <property type="entry name" value="S-adenosyl-L-methionine-dependent methyltransferases"/>
    <property type="match status" value="1"/>
</dbReference>
<evidence type="ECO:0000313" key="5">
    <source>
        <dbReference type="Proteomes" id="UP001589890"/>
    </source>
</evidence>
<feature type="domain" description="Methyltransferase" evidence="3">
    <location>
        <begin position="50"/>
        <end position="144"/>
    </location>
</feature>
<evidence type="ECO:0000313" key="4">
    <source>
        <dbReference type="EMBL" id="MFC0629396.1"/>
    </source>
</evidence>
<keyword evidence="2" id="KW-0808">Transferase</keyword>
<proteinExistence type="predicted"/>
<keyword evidence="5" id="KW-1185">Reference proteome</keyword>
<name>A0ABV6QXM0_9ACTN</name>
<organism evidence="4 5">
    <name type="scientific">Kribbella deserti</name>
    <dbReference type="NCBI Taxonomy" id="1926257"/>
    <lineage>
        <taxon>Bacteria</taxon>
        <taxon>Bacillati</taxon>
        <taxon>Actinomycetota</taxon>
        <taxon>Actinomycetes</taxon>
        <taxon>Propionibacteriales</taxon>
        <taxon>Kribbellaceae</taxon>
        <taxon>Kribbella</taxon>
    </lineage>
</organism>
<evidence type="ECO:0000259" key="3">
    <source>
        <dbReference type="Pfam" id="PF13649"/>
    </source>
</evidence>
<gene>
    <name evidence="4" type="ORF">ACFFGN_35350</name>
</gene>
<evidence type="ECO:0000256" key="1">
    <source>
        <dbReference type="ARBA" id="ARBA00022603"/>
    </source>
</evidence>
<dbReference type="InterPro" id="IPR041698">
    <property type="entry name" value="Methyltransf_25"/>
</dbReference>
<evidence type="ECO:0000256" key="2">
    <source>
        <dbReference type="ARBA" id="ARBA00022679"/>
    </source>
</evidence>
<protein>
    <submittedName>
        <fullName evidence="4">Class I SAM-dependent DNA methyltransferase</fullName>
    </submittedName>
</protein>
<dbReference type="Proteomes" id="UP001589890">
    <property type="component" value="Unassembled WGS sequence"/>
</dbReference>
<dbReference type="RefSeq" id="WP_380057404.1">
    <property type="nucleotide sequence ID" value="NZ_JBHLTC010000053.1"/>
</dbReference>
<dbReference type="PANTHER" id="PTHR43861">
    <property type="entry name" value="TRANS-ACONITATE 2-METHYLTRANSFERASE-RELATED"/>
    <property type="match status" value="1"/>
</dbReference>
<dbReference type="InterPro" id="IPR029063">
    <property type="entry name" value="SAM-dependent_MTases_sf"/>
</dbReference>
<dbReference type="GO" id="GO:0008168">
    <property type="term" value="F:methyltransferase activity"/>
    <property type="evidence" value="ECO:0007669"/>
    <property type="project" value="UniProtKB-KW"/>
</dbReference>
<dbReference type="PANTHER" id="PTHR43861:SF1">
    <property type="entry name" value="TRANS-ACONITATE 2-METHYLTRANSFERASE"/>
    <property type="match status" value="1"/>
</dbReference>
<dbReference type="EMBL" id="JBHLTC010000053">
    <property type="protein sequence ID" value="MFC0629396.1"/>
    <property type="molecule type" value="Genomic_DNA"/>
</dbReference>
<reference evidence="4 5" key="1">
    <citation type="submission" date="2024-09" db="EMBL/GenBank/DDBJ databases">
        <authorList>
            <person name="Sun Q."/>
            <person name="Mori K."/>
        </authorList>
    </citation>
    <scope>NUCLEOTIDE SEQUENCE [LARGE SCALE GENOMIC DNA]</scope>
    <source>
        <strain evidence="4 5">CGMCC 1.15906</strain>
    </source>
</reference>
<dbReference type="Gene3D" id="3.40.50.150">
    <property type="entry name" value="Vaccinia Virus protein VP39"/>
    <property type="match status" value="1"/>
</dbReference>
<dbReference type="Pfam" id="PF13649">
    <property type="entry name" value="Methyltransf_25"/>
    <property type="match status" value="1"/>
</dbReference>
<keyword evidence="1 4" id="KW-0489">Methyltransferase</keyword>
<dbReference type="CDD" id="cd02440">
    <property type="entry name" value="AdoMet_MTases"/>
    <property type="match status" value="1"/>
</dbReference>
<comment type="caution">
    <text evidence="4">The sequence shown here is derived from an EMBL/GenBank/DDBJ whole genome shotgun (WGS) entry which is preliminary data.</text>
</comment>